<evidence type="ECO:0000256" key="2">
    <source>
        <dbReference type="ARBA" id="ARBA00022448"/>
    </source>
</evidence>
<evidence type="ECO:0000256" key="6">
    <source>
        <dbReference type="SAM" id="Phobius"/>
    </source>
</evidence>
<accession>J5Q7V9</accession>
<sequence length="344" mass="36924">MAGETFTWVLRKMNSLLTEVDSDGPLGYNGTRDPFRLSTSEAAHCPRSPFLHPETGAIGPPWNGPLGGNPWAWTNARVLSTLVIGIVVLIGFCLYEWKGTSTGILSHELFKRRTFTVCIPLMFIEGILLFAIIIFYPAVPLMVGFFLWMAGTVGMATIQPNQSVNHVVFNGLCGLGFGGPLILLISCAQLAVPHHLIATATAVMTSSRAVAAAMFTAIYSASVGSSETSKLPSYIGKAAVAAGLPQATLTEFVQAMLSKNAAALEKLGTPAIVAAAQKAVLQAQADSFRIVYIIAAPFGLVAVILSWFIEDMTTLMTYHVDAPVEVLHAKGWTEDRRTQEDHSQ</sequence>
<feature type="transmembrane region" description="Helical" evidence="6">
    <location>
        <begin position="290"/>
        <end position="309"/>
    </location>
</feature>
<dbReference type="PANTHER" id="PTHR23501:SF195">
    <property type="entry name" value="PEP5"/>
    <property type="match status" value="1"/>
</dbReference>
<protein>
    <submittedName>
        <fullName evidence="7">Siderophore iron transporter, putative</fullName>
    </submittedName>
</protein>
<dbReference type="OrthoDB" id="2587356at2759"/>
<evidence type="ECO:0000313" key="7">
    <source>
        <dbReference type="EMBL" id="EJT45943.1"/>
    </source>
</evidence>
<feature type="transmembrane region" description="Helical" evidence="6">
    <location>
        <begin position="76"/>
        <end position="95"/>
    </location>
</feature>
<organism evidence="7 8">
    <name type="scientific">Trichosporon asahii var. asahii (strain ATCC 90039 / CBS 2479 / JCM 2466 / KCTC 7840 / NBRC 103889/ NCYC 2677 / UAMH 7654)</name>
    <name type="common">Yeast</name>
    <dbReference type="NCBI Taxonomy" id="1186058"/>
    <lineage>
        <taxon>Eukaryota</taxon>
        <taxon>Fungi</taxon>
        <taxon>Dikarya</taxon>
        <taxon>Basidiomycota</taxon>
        <taxon>Agaricomycotina</taxon>
        <taxon>Tremellomycetes</taxon>
        <taxon>Trichosporonales</taxon>
        <taxon>Trichosporonaceae</taxon>
        <taxon>Trichosporon</taxon>
    </lineage>
</organism>
<dbReference type="GeneID" id="25989075"/>
<dbReference type="VEuPathDB" id="FungiDB:A1Q1_05563"/>
<comment type="subcellular location">
    <subcellularLocation>
        <location evidence="1">Membrane</location>
        <topology evidence="1">Multi-pass membrane protein</topology>
    </subcellularLocation>
</comment>
<dbReference type="RefSeq" id="XP_014176247.1">
    <property type="nucleotide sequence ID" value="XM_014320772.1"/>
</dbReference>
<dbReference type="GO" id="GO:0005886">
    <property type="term" value="C:plasma membrane"/>
    <property type="evidence" value="ECO:0007669"/>
    <property type="project" value="TreeGrafter"/>
</dbReference>
<evidence type="ECO:0000256" key="4">
    <source>
        <dbReference type="ARBA" id="ARBA00022989"/>
    </source>
</evidence>
<feature type="transmembrane region" description="Helical" evidence="6">
    <location>
        <begin position="167"/>
        <end position="191"/>
    </location>
</feature>
<keyword evidence="3 6" id="KW-0812">Transmembrane</keyword>
<evidence type="ECO:0000256" key="1">
    <source>
        <dbReference type="ARBA" id="ARBA00004141"/>
    </source>
</evidence>
<dbReference type="GO" id="GO:0022857">
    <property type="term" value="F:transmembrane transporter activity"/>
    <property type="evidence" value="ECO:0007669"/>
    <property type="project" value="InterPro"/>
</dbReference>
<keyword evidence="5 6" id="KW-0472">Membrane</keyword>
<dbReference type="InterPro" id="IPR036259">
    <property type="entry name" value="MFS_trans_sf"/>
</dbReference>
<dbReference type="InterPro" id="IPR010573">
    <property type="entry name" value="MFS_Str1/Tri12-like"/>
</dbReference>
<gene>
    <name evidence="7" type="ORF">A1Q1_05563</name>
</gene>
<name>J5Q7V9_TRIAS</name>
<dbReference type="Pfam" id="PF06609">
    <property type="entry name" value="TRI12"/>
    <property type="match status" value="1"/>
</dbReference>
<dbReference type="HOGENOM" id="CLU_806949_0_0_1"/>
<dbReference type="KEGG" id="tasa:A1Q1_05563"/>
<comment type="caution">
    <text evidence="7">The sequence shown here is derived from an EMBL/GenBank/DDBJ whole genome shotgun (WGS) entry which is preliminary data.</text>
</comment>
<keyword evidence="2" id="KW-0813">Transport</keyword>
<keyword evidence="4 6" id="KW-1133">Transmembrane helix</keyword>
<proteinExistence type="predicted"/>
<dbReference type="AlphaFoldDB" id="J5Q7V9"/>
<evidence type="ECO:0000313" key="8">
    <source>
        <dbReference type="Proteomes" id="UP000002748"/>
    </source>
</evidence>
<evidence type="ECO:0000256" key="3">
    <source>
        <dbReference type="ARBA" id="ARBA00022692"/>
    </source>
</evidence>
<dbReference type="PANTHER" id="PTHR23501">
    <property type="entry name" value="MAJOR FACILITATOR SUPERFAMILY"/>
    <property type="match status" value="1"/>
</dbReference>
<dbReference type="EMBL" id="ALBS01000316">
    <property type="protein sequence ID" value="EJT45943.1"/>
    <property type="molecule type" value="Genomic_DNA"/>
</dbReference>
<dbReference type="SUPFAM" id="SSF103473">
    <property type="entry name" value="MFS general substrate transporter"/>
    <property type="match status" value="1"/>
</dbReference>
<feature type="transmembrane region" description="Helical" evidence="6">
    <location>
        <begin position="115"/>
        <end position="135"/>
    </location>
</feature>
<evidence type="ECO:0000256" key="5">
    <source>
        <dbReference type="ARBA" id="ARBA00023136"/>
    </source>
</evidence>
<feature type="transmembrane region" description="Helical" evidence="6">
    <location>
        <begin position="197"/>
        <end position="221"/>
    </location>
</feature>
<feature type="transmembrane region" description="Helical" evidence="6">
    <location>
        <begin position="141"/>
        <end position="158"/>
    </location>
</feature>
<dbReference type="Proteomes" id="UP000002748">
    <property type="component" value="Unassembled WGS sequence"/>
</dbReference>
<reference evidence="7 8" key="1">
    <citation type="journal article" date="2012" name="Eukaryot. Cell">
        <title>Draft genome sequence of CBS 2479, the standard type strain of Trichosporon asahii.</title>
        <authorList>
            <person name="Yang R.Y."/>
            <person name="Li H.T."/>
            <person name="Zhu H."/>
            <person name="Zhou G.P."/>
            <person name="Wang M."/>
            <person name="Wang L."/>
        </authorList>
    </citation>
    <scope>NUCLEOTIDE SEQUENCE [LARGE SCALE GENOMIC DNA]</scope>
    <source>
        <strain evidence="8">ATCC 90039 / CBS 2479 / JCM 2466 / KCTC 7840 / NCYC 2677 / UAMH 7654</strain>
    </source>
</reference>